<proteinExistence type="predicted"/>
<dbReference type="Pfam" id="PF26130">
    <property type="entry name" value="PB1-like"/>
    <property type="match status" value="1"/>
</dbReference>
<keyword evidence="4" id="KW-1185">Reference proteome</keyword>
<organism evidence="3 4">
    <name type="scientific">Rubus argutus</name>
    <name type="common">Southern blackberry</name>
    <dbReference type="NCBI Taxonomy" id="59490"/>
    <lineage>
        <taxon>Eukaryota</taxon>
        <taxon>Viridiplantae</taxon>
        <taxon>Streptophyta</taxon>
        <taxon>Embryophyta</taxon>
        <taxon>Tracheophyta</taxon>
        <taxon>Spermatophyta</taxon>
        <taxon>Magnoliopsida</taxon>
        <taxon>eudicotyledons</taxon>
        <taxon>Gunneridae</taxon>
        <taxon>Pentapetalae</taxon>
        <taxon>rosids</taxon>
        <taxon>fabids</taxon>
        <taxon>Rosales</taxon>
        <taxon>Rosaceae</taxon>
        <taxon>Rosoideae</taxon>
        <taxon>Rosoideae incertae sedis</taxon>
        <taxon>Rubus</taxon>
    </lineage>
</organism>
<accession>A0AAW1XS74</accession>
<feature type="domain" description="PB1-like" evidence="2">
    <location>
        <begin position="43"/>
        <end position="113"/>
    </location>
</feature>
<feature type="compositionally biased region" description="Basic and acidic residues" evidence="1">
    <location>
        <begin position="204"/>
        <end position="215"/>
    </location>
</feature>
<reference evidence="3 4" key="1">
    <citation type="journal article" date="2023" name="G3 (Bethesda)">
        <title>A chromosome-length genome assembly and annotation of blackberry (Rubus argutus, cv. 'Hillquist').</title>
        <authorList>
            <person name="Bruna T."/>
            <person name="Aryal R."/>
            <person name="Dudchenko O."/>
            <person name="Sargent D.J."/>
            <person name="Mead D."/>
            <person name="Buti M."/>
            <person name="Cavallini A."/>
            <person name="Hytonen T."/>
            <person name="Andres J."/>
            <person name="Pham M."/>
            <person name="Weisz D."/>
            <person name="Mascagni F."/>
            <person name="Usai G."/>
            <person name="Natali L."/>
            <person name="Bassil N."/>
            <person name="Fernandez G.E."/>
            <person name="Lomsadze A."/>
            <person name="Armour M."/>
            <person name="Olukolu B."/>
            <person name="Poorten T."/>
            <person name="Britton C."/>
            <person name="Davik J."/>
            <person name="Ashrafi H."/>
            <person name="Aiden E.L."/>
            <person name="Borodovsky M."/>
            <person name="Worthington M."/>
        </authorList>
    </citation>
    <scope>NUCLEOTIDE SEQUENCE [LARGE SCALE GENOMIC DNA]</scope>
    <source>
        <strain evidence="3">PI 553951</strain>
    </source>
</reference>
<evidence type="ECO:0000313" key="4">
    <source>
        <dbReference type="Proteomes" id="UP001457282"/>
    </source>
</evidence>
<dbReference type="InterPro" id="IPR058594">
    <property type="entry name" value="PB1-like_dom_pln"/>
</dbReference>
<dbReference type="Proteomes" id="UP001457282">
    <property type="component" value="Unassembled WGS sequence"/>
</dbReference>
<comment type="caution">
    <text evidence="3">The sequence shown here is derived from an EMBL/GenBank/DDBJ whole genome shotgun (WGS) entry which is preliminary data.</text>
</comment>
<dbReference type="AlphaFoldDB" id="A0AAW1XS74"/>
<dbReference type="EMBL" id="JBEDUW010000003">
    <property type="protein sequence ID" value="KAK9939642.1"/>
    <property type="molecule type" value="Genomic_DNA"/>
</dbReference>
<sequence length="387" mass="44553">MTMMESINVVVDDLGASLEIAQDKCRNQAHSSSLSFVFTVLLGEVCWVEALDPDKTSWIELNTFAWRLGYRKPPVLYWWKHPTNALYLPITNDKDVVMMIELLSEFRKVDVYYVGGGTRQVPLCEMEDKIKNYEEFISHEKFMPELLMMPLNACESVGIDRSQGESYVDKSSIFVYNLEDVHKEQHKAKQILVVEEAVDKFNEGDENIKEDREGADGDQSQVEDELVDSDYEIRPEDDPDFGEVNYARDDEEFKKHVDNEDVLEEYADMGYAGEISDNSNDTEELGSLQESSGEDDGNGVVTSKMKKKRVKGRTWIAERDMKNPYFEIGQMFDNVVQFRNTVKKFAVKNGYNLYFQKNTDKKVEVICGKRRGREKIGFAHFGCMLDP</sequence>
<protein>
    <recommendedName>
        <fullName evidence="2">PB1-like domain-containing protein</fullName>
    </recommendedName>
</protein>
<feature type="region of interest" description="Disordered" evidence="1">
    <location>
        <begin position="271"/>
        <end position="304"/>
    </location>
</feature>
<gene>
    <name evidence="3" type="ORF">M0R45_016332</name>
</gene>
<evidence type="ECO:0000256" key="1">
    <source>
        <dbReference type="SAM" id="MobiDB-lite"/>
    </source>
</evidence>
<evidence type="ECO:0000259" key="2">
    <source>
        <dbReference type="Pfam" id="PF26130"/>
    </source>
</evidence>
<feature type="region of interest" description="Disordered" evidence="1">
    <location>
        <begin position="204"/>
        <end position="224"/>
    </location>
</feature>
<name>A0AAW1XS74_RUBAR</name>
<evidence type="ECO:0000313" key="3">
    <source>
        <dbReference type="EMBL" id="KAK9939642.1"/>
    </source>
</evidence>